<dbReference type="Gene3D" id="2.20.100.10">
    <property type="entry name" value="Thrombospondin type-1 (TSP1) repeat"/>
    <property type="match status" value="1"/>
</dbReference>
<evidence type="ECO:0000259" key="4">
    <source>
        <dbReference type="Pfam" id="PF17517"/>
    </source>
</evidence>
<keyword evidence="2" id="KW-0472">Membrane</keyword>
<gene>
    <name evidence="5" type="primary">106073029</name>
</gene>
<dbReference type="SMART" id="SM01411">
    <property type="entry name" value="Ephrin_rec_like"/>
    <property type="match status" value="3"/>
</dbReference>
<evidence type="ECO:0000313" key="6">
    <source>
        <dbReference type="Proteomes" id="UP000076420"/>
    </source>
</evidence>
<feature type="domain" description="IgGFc-binding protein N-terminal" evidence="4">
    <location>
        <begin position="140"/>
        <end position="441"/>
    </location>
</feature>
<keyword evidence="2" id="KW-0812">Transmembrane</keyword>
<dbReference type="EnsemblMetazoa" id="BGLB022669-RB">
    <property type="protein sequence ID" value="BGLB022669-PB"/>
    <property type="gene ID" value="BGLB022669"/>
</dbReference>
<dbReference type="GO" id="GO:0007165">
    <property type="term" value="P:signal transduction"/>
    <property type="evidence" value="ECO:0007669"/>
    <property type="project" value="TreeGrafter"/>
</dbReference>
<dbReference type="Gene3D" id="2.10.50.10">
    <property type="entry name" value="Tumor Necrosis Factor Receptor, subunit A, domain 2"/>
    <property type="match status" value="3"/>
</dbReference>
<accession>A0A2C9KRH1</accession>
<feature type="domain" description="Tyrosine-protein kinase ephrin type A/B receptor-like" evidence="3">
    <location>
        <begin position="743"/>
        <end position="784"/>
    </location>
</feature>
<evidence type="ECO:0000256" key="2">
    <source>
        <dbReference type="SAM" id="Phobius"/>
    </source>
</evidence>
<evidence type="ECO:0000313" key="5">
    <source>
        <dbReference type="EnsemblMetazoa" id="BGLB022669-PB"/>
    </source>
</evidence>
<dbReference type="GO" id="GO:0005615">
    <property type="term" value="C:extracellular space"/>
    <property type="evidence" value="ECO:0007669"/>
    <property type="project" value="TreeGrafter"/>
</dbReference>
<dbReference type="Pfam" id="PF07699">
    <property type="entry name" value="Ephrin_rec_like"/>
    <property type="match status" value="3"/>
</dbReference>
<dbReference type="VEuPathDB" id="VectorBase:BGLAX_036932"/>
<dbReference type="AlphaFoldDB" id="A0A2C9KRH1"/>
<dbReference type="InterPro" id="IPR000884">
    <property type="entry name" value="TSP1_rpt"/>
</dbReference>
<dbReference type="InterPro" id="IPR036383">
    <property type="entry name" value="TSP1_rpt_sf"/>
</dbReference>
<dbReference type="VEuPathDB" id="VectorBase:BGLB022669"/>
<protein>
    <recommendedName>
        <fullName evidence="7">Tyrosine-protein kinase ephrin type A/B receptor-like domain-containing protein</fullName>
    </recommendedName>
</protein>
<evidence type="ECO:0000256" key="1">
    <source>
        <dbReference type="SAM" id="MobiDB-lite"/>
    </source>
</evidence>
<dbReference type="Pfam" id="PF17517">
    <property type="entry name" value="IgGFc_binding"/>
    <property type="match status" value="1"/>
</dbReference>
<organism evidence="5 6">
    <name type="scientific">Biomphalaria glabrata</name>
    <name type="common">Bloodfluke planorb</name>
    <name type="synonym">Freshwater snail</name>
    <dbReference type="NCBI Taxonomy" id="6526"/>
    <lineage>
        <taxon>Eukaryota</taxon>
        <taxon>Metazoa</taxon>
        <taxon>Spiralia</taxon>
        <taxon>Lophotrochozoa</taxon>
        <taxon>Mollusca</taxon>
        <taxon>Gastropoda</taxon>
        <taxon>Heterobranchia</taxon>
        <taxon>Euthyneura</taxon>
        <taxon>Panpulmonata</taxon>
        <taxon>Hygrophila</taxon>
        <taxon>Lymnaeoidea</taxon>
        <taxon>Planorbidae</taxon>
        <taxon>Biomphalaria</taxon>
    </lineage>
</organism>
<dbReference type="STRING" id="6526.A0A2C9KRH1"/>
<feature type="domain" description="Tyrosine-protein kinase ephrin type A/B receptor-like" evidence="3">
    <location>
        <begin position="798"/>
        <end position="838"/>
    </location>
</feature>
<dbReference type="OrthoDB" id="6051778at2759"/>
<dbReference type="PANTHER" id="PTHR24046:SF5">
    <property type="entry name" value="EGF-LIKE DOMAIN-CONTAINING PROTEIN"/>
    <property type="match status" value="1"/>
</dbReference>
<dbReference type="PANTHER" id="PTHR24046">
    <property type="entry name" value="SIGNAL PEPTIDE, CUB AND EGF-LIKE DOMAIN-CONTAINING"/>
    <property type="match status" value="1"/>
</dbReference>
<reference evidence="5" key="1">
    <citation type="submission" date="2020-05" db="UniProtKB">
        <authorList>
            <consortium name="EnsemblMetazoa"/>
        </authorList>
    </citation>
    <scope>IDENTIFICATION</scope>
    <source>
        <strain evidence="5">BB02</strain>
    </source>
</reference>
<name>A0A2C9KRH1_BIOGL</name>
<dbReference type="InterPro" id="IPR035234">
    <property type="entry name" value="IgGFc-bd_N"/>
</dbReference>
<dbReference type="KEGG" id="bgt:106073029"/>
<dbReference type="InterPro" id="IPR052071">
    <property type="entry name" value="SCUB_EGF-like_domain"/>
</dbReference>
<dbReference type="PROSITE" id="PS50092">
    <property type="entry name" value="TSP1"/>
    <property type="match status" value="1"/>
</dbReference>
<feature type="region of interest" description="Disordered" evidence="1">
    <location>
        <begin position="1139"/>
        <end position="1177"/>
    </location>
</feature>
<dbReference type="InterPro" id="IPR011641">
    <property type="entry name" value="Tyr-kin_ephrin_A/B_rcpt-like"/>
</dbReference>
<sequence>MFLSSSGMLVYMFTVYLIFYFNKDCCYGYGKYEGGVSTFGTIFHLAFPESHPRVNCSLYTKEFVLFYVNLKVAWYIQSVEPSKYPVIMTRPSYIIFDLPWSAKEFIENRFSYILDAEKEFQVMCYSVDSRNIPNSIMRAVPVHGFGKVYVVPTIPFQPSVQIISGRNELVIRLEITYTTASGQQGKTFFIRRDLKSNIISIAYRWTINIDFCKWESLHTTVTGSVITGSGYFGVVVGACVNPQRLNKTDKCSPDTGLDMLLPVTSYFKSFIVALPRSIPANIILAFTAVTEITVDSQRIEESKSTEFSRDLGEYKGIHVITVSRGTYVFVVLNSPCPSDPTRKWKVMFNSIVPSSLFIDTYLWLTPDSKSLQQSVLVVFKRQNQFNILLDGVNIRRTLGPDKYEVTVRQRSYFAFVDIDCTPGYHQLYSINANKFGAYLYGTVAPRESNVFMTPLSFAANPGVIWSSRVPFDDIEEVPCDMAKLEQIFNASIGDLLDNDCDSLVDEEMADGKDNDYDALIDEDCTLPHTRNGEWSDWEPWQCEKANDKTKHRTRLCNNPPPTNGGFYCFGESSQEGPGNCNHIINGIVDGEMYNVEVDCFCDESLTPLWMAKLKRECKPPKGVEGEPCRGEKEVVAPENSCPMRCLRKEICHFERNSNIATLLDSSYTQNYVSDGFEGCSKTCQSQKDCRGFTVWVRESTPPKCWLFRSLWFGKEKEFFNSYLQKCKLVCGKGYYSTEANLREYATCVKCPVGTYKTVTSTGTCLQCPLNWTTPYPGSDSILDCSMVFCAPGLYMTVSSVCEPCKVGTYKTVSGNQACLPCPANRITPAEGSTDIKSCNMQICEPGFFPKDNVSCIECPKGSYKKERGAQPCVPCPSNKTSEAGSVECLIDAPSNRTNTTTVTTTATTASTTSTMTPFTTPTVDPTMTLVFTSFIPMTLKKKYPGKWGSWSEWNCLQNCTVKSVVRTRPCLDPPEGPKDFDCPGFAYQLGINTPCNWICATTCPHGHWGFNCSKTCGNCLADCQKETGECTKCKPGFRNPKSSCSDVCGEMTFGHDCSGDCRSKCEGRDCSDRIEGTCPPKSFWKSGWWYVLLLLLIIPFIICIARISGRMARKQYEIAEANDLMYLMESDKVVKSEISKSKSEISKSKSEISKAKSEASRVKSNMSELRARSETSV</sequence>
<dbReference type="GO" id="GO:0009986">
    <property type="term" value="C:cell surface"/>
    <property type="evidence" value="ECO:0007669"/>
    <property type="project" value="TreeGrafter"/>
</dbReference>
<keyword evidence="2" id="KW-1133">Transmembrane helix</keyword>
<feature type="compositionally biased region" description="Basic and acidic residues" evidence="1">
    <location>
        <begin position="1139"/>
        <end position="1161"/>
    </location>
</feature>
<feature type="domain" description="Tyrosine-protein kinase ephrin type A/B receptor-like" evidence="3">
    <location>
        <begin position="849"/>
        <end position="881"/>
    </location>
</feature>
<feature type="transmembrane region" description="Helical" evidence="2">
    <location>
        <begin position="1087"/>
        <end position="1107"/>
    </location>
</feature>
<proteinExistence type="predicted"/>
<dbReference type="Proteomes" id="UP000076420">
    <property type="component" value="Unassembled WGS sequence"/>
</dbReference>
<evidence type="ECO:0000259" key="3">
    <source>
        <dbReference type="Pfam" id="PF07699"/>
    </source>
</evidence>
<evidence type="ECO:0008006" key="7">
    <source>
        <dbReference type="Google" id="ProtNLM"/>
    </source>
</evidence>